<evidence type="ECO:0000256" key="1">
    <source>
        <dbReference type="ARBA" id="ARBA00001974"/>
    </source>
</evidence>
<dbReference type="EMBL" id="CAFBRC010000111">
    <property type="protein sequence ID" value="CAB5077756.1"/>
    <property type="molecule type" value="Genomic_DNA"/>
</dbReference>
<dbReference type="FunFam" id="3.30.70.2740:FF:000001">
    <property type="entry name" value="D-lactate dehydrogenase mitochondrial"/>
    <property type="match status" value="1"/>
</dbReference>
<evidence type="ECO:0000313" key="12">
    <source>
        <dbReference type="EMBL" id="CAB4706821.1"/>
    </source>
</evidence>
<dbReference type="GO" id="GO:0071949">
    <property type="term" value="F:FAD binding"/>
    <property type="evidence" value="ECO:0007669"/>
    <property type="project" value="InterPro"/>
</dbReference>
<comment type="subcellular location">
    <subcellularLocation>
        <location evidence="2">Mitochondrion</location>
    </subcellularLocation>
</comment>
<dbReference type="InterPro" id="IPR004113">
    <property type="entry name" value="FAD-bd_oxidored_4_C"/>
</dbReference>
<dbReference type="EMBL" id="CAFBAA010000069">
    <property type="protein sequence ID" value="CAB4845536.1"/>
    <property type="molecule type" value="Genomic_DNA"/>
</dbReference>
<feature type="domain" description="FAD-binding PCMH-type" evidence="10">
    <location>
        <begin position="42"/>
        <end position="220"/>
    </location>
</feature>
<dbReference type="SUPFAM" id="SSF55103">
    <property type="entry name" value="FAD-linked oxidases, C-terminal domain"/>
    <property type="match status" value="1"/>
</dbReference>
<keyword evidence="4" id="KW-0285">Flavoprotein</keyword>
<dbReference type="EC" id="1.1.2.4" evidence="9"/>
<dbReference type="PANTHER" id="PTHR11748:SF111">
    <property type="entry name" value="D-LACTATE DEHYDROGENASE, MITOCHONDRIAL-RELATED"/>
    <property type="match status" value="1"/>
</dbReference>
<dbReference type="SUPFAM" id="SSF56176">
    <property type="entry name" value="FAD-binding/transporter-associated domain-like"/>
    <property type="match status" value="1"/>
</dbReference>
<dbReference type="EMBL" id="CAEZXN010000049">
    <property type="protein sequence ID" value="CAB4706821.1"/>
    <property type="molecule type" value="Genomic_DNA"/>
</dbReference>
<gene>
    <name evidence="11" type="ORF">UFOPK2342_01197</name>
    <name evidence="12" type="ORF">UFOPK2423_01488</name>
    <name evidence="13" type="ORF">UFOPK3266_01663</name>
    <name evidence="14" type="ORF">UFOPK4367_01336</name>
</gene>
<protein>
    <recommendedName>
        <fullName evidence="9">D-lactate dehydrogenase (cytochrome)</fullName>
        <ecNumber evidence="9">1.1.2.4</ecNumber>
    </recommendedName>
</protein>
<accession>A0A6J7VL55</accession>
<evidence type="ECO:0000313" key="11">
    <source>
        <dbReference type="EMBL" id="CAB4681552.1"/>
    </source>
</evidence>
<evidence type="ECO:0000259" key="10">
    <source>
        <dbReference type="PROSITE" id="PS51387"/>
    </source>
</evidence>
<dbReference type="AlphaFoldDB" id="A0A6J7VL55"/>
<dbReference type="Gene3D" id="3.30.70.2740">
    <property type="match status" value="1"/>
</dbReference>
<keyword evidence="5" id="KW-0274">FAD</keyword>
<proteinExistence type="inferred from homology"/>
<dbReference type="Gene3D" id="3.30.465.10">
    <property type="match status" value="1"/>
</dbReference>
<evidence type="ECO:0000256" key="2">
    <source>
        <dbReference type="ARBA" id="ARBA00004173"/>
    </source>
</evidence>
<evidence type="ECO:0000256" key="5">
    <source>
        <dbReference type="ARBA" id="ARBA00022827"/>
    </source>
</evidence>
<comment type="cofactor">
    <cofactor evidence="1">
        <name>FAD</name>
        <dbReference type="ChEBI" id="CHEBI:57692"/>
    </cofactor>
</comment>
<evidence type="ECO:0000313" key="14">
    <source>
        <dbReference type="EMBL" id="CAB5077756.1"/>
    </source>
</evidence>
<name>A0A6J7VL55_9ZZZZ</name>
<evidence type="ECO:0000313" key="13">
    <source>
        <dbReference type="EMBL" id="CAB4845536.1"/>
    </source>
</evidence>
<dbReference type="InterPro" id="IPR016169">
    <property type="entry name" value="FAD-bd_PCMH_sub2"/>
</dbReference>
<evidence type="ECO:0000256" key="8">
    <source>
        <dbReference type="ARBA" id="ARBA00023128"/>
    </source>
</evidence>
<organism evidence="14">
    <name type="scientific">freshwater metagenome</name>
    <dbReference type="NCBI Taxonomy" id="449393"/>
    <lineage>
        <taxon>unclassified sequences</taxon>
        <taxon>metagenomes</taxon>
        <taxon>ecological metagenomes</taxon>
    </lineage>
</organism>
<evidence type="ECO:0000256" key="4">
    <source>
        <dbReference type="ARBA" id="ARBA00022630"/>
    </source>
</evidence>
<evidence type="ECO:0000256" key="3">
    <source>
        <dbReference type="ARBA" id="ARBA00008000"/>
    </source>
</evidence>
<dbReference type="FunFam" id="3.30.465.10:FF:000016">
    <property type="entry name" value="probable D-lactate dehydrogenase, mitochondrial"/>
    <property type="match status" value="1"/>
</dbReference>
<dbReference type="InterPro" id="IPR036318">
    <property type="entry name" value="FAD-bd_PCMH-like_sf"/>
</dbReference>
<dbReference type="InterPro" id="IPR016171">
    <property type="entry name" value="Vanillyl_alc_oxidase_C-sub2"/>
</dbReference>
<dbReference type="EMBL" id="CAEZXB010000025">
    <property type="protein sequence ID" value="CAB4681552.1"/>
    <property type="molecule type" value="Genomic_DNA"/>
</dbReference>
<sequence>MELRPRVEVTPSQQQDIARLIAGETSTNDSILDQHGRDESAFPPVKPSLVVTPYSTEDVSKVLAYCNTHHIPVVAFGAGSSLEGHVLPIHGGVSLDMTHMNKILEVRSEDLLVKVQPGVHRVALNENLNKIGLFFSVDPGADATLGGMAATGAAGTTTVRYGSMRENVLALEAVLADGTIIHVGRETRKLSAGYDLTRLIVGSEGTLAVITELTLRVHGIPEKMAAATVIFPNLAAGVEAATTIVRSGVAIARCEFLDAICIKNVNARDGLSLSESPTLLFEFHGSKQGVEEDALIVGEIVKEFGGSEFSWSTEEGARRKLWQARHNAYWASLVAHPGQRIVTTDTAVPLSRLAEAVAVAEEIFGASRFPYSILGHVADGNFHCFVMLDPNDPKQHDEIRELTHQLTNRILAMGGTCTGEHGIGLGKIDDLVNETGRAGVSVMRSIKSTLDPNNILNPGKIFHK</sequence>
<keyword evidence="7" id="KW-0560">Oxidoreductase</keyword>
<reference evidence="14" key="1">
    <citation type="submission" date="2020-05" db="EMBL/GenBank/DDBJ databases">
        <authorList>
            <person name="Chiriac C."/>
            <person name="Salcher M."/>
            <person name="Ghai R."/>
            <person name="Kavagutti S V."/>
        </authorList>
    </citation>
    <scope>NUCLEOTIDE SEQUENCE</scope>
</reference>
<dbReference type="GO" id="GO:0008720">
    <property type="term" value="F:D-lactate dehydrogenase (NAD+) activity"/>
    <property type="evidence" value="ECO:0007669"/>
    <property type="project" value="TreeGrafter"/>
</dbReference>
<comment type="similarity">
    <text evidence="3">Belongs to the FAD-binding oxidoreductase/transferase type 4 family.</text>
</comment>
<dbReference type="Pfam" id="PF01565">
    <property type="entry name" value="FAD_binding_4"/>
    <property type="match status" value="1"/>
</dbReference>
<dbReference type="FunFam" id="1.10.45.10:FF:000001">
    <property type="entry name" value="D-lactate dehydrogenase mitochondrial"/>
    <property type="match status" value="1"/>
</dbReference>
<dbReference type="GO" id="GO:1903457">
    <property type="term" value="P:lactate catabolic process"/>
    <property type="evidence" value="ECO:0007669"/>
    <property type="project" value="TreeGrafter"/>
</dbReference>
<keyword evidence="6" id="KW-0809">Transit peptide</keyword>
<dbReference type="Pfam" id="PF02913">
    <property type="entry name" value="FAD-oxidase_C"/>
    <property type="match status" value="1"/>
</dbReference>
<dbReference type="PROSITE" id="PS51387">
    <property type="entry name" value="FAD_PCMH"/>
    <property type="match status" value="1"/>
</dbReference>
<dbReference type="GO" id="GO:0005739">
    <property type="term" value="C:mitochondrion"/>
    <property type="evidence" value="ECO:0007669"/>
    <property type="project" value="UniProtKB-SubCell"/>
</dbReference>
<dbReference type="PANTHER" id="PTHR11748">
    <property type="entry name" value="D-LACTATE DEHYDROGENASE"/>
    <property type="match status" value="1"/>
</dbReference>
<dbReference type="InterPro" id="IPR016164">
    <property type="entry name" value="FAD-linked_Oxase-like_C"/>
</dbReference>
<dbReference type="InterPro" id="IPR006094">
    <property type="entry name" value="Oxid_FAD_bind_N"/>
</dbReference>
<evidence type="ECO:0000256" key="6">
    <source>
        <dbReference type="ARBA" id="ARBA00022946"/>
    </source>
</evidence>
<dbReference type="InterPro" id="IPR016166">
    <property type="entry name" value="FAD-bd_PCMH"/>
</dbReference>
<evidence type="ECO:0000256" key="7">
    <source>
        <dbReference type="ARBA" id="ARBA00023002"/>
    </source>
</evidence>
<keyword evidence="8" id="KW-0496">Mitochondrion</keyword>
<dbReference type="GO" id="GO:0004458">
    <property type="term" value="F:D-lactate dehydrogenase (cytochrome) activity"/>
    <property type="evidence" value="ECO:0007669"/>
    <property type="project" value="UniProtKB-EC"/>
</dbReference>
<dbReference type="Gene3D" id="1.10.45.10">
    <property type="entry name" value="Vanillyl-alcohol Oxidase, Chain A, domain 4"/>
    <property type="match status" value="1"/>
</dbReference>
<evidence type="ECO:0000256" key="9">
    <source>
        <dbReference type="ARBA" id="ARBA00038897"/>
    </source>
</evidence>